<evidence type="ECO:0000256" key="1">
    <source>
        <dbReference type="ARBA" id="ARBA00004123"/>
    </source>
</evidence>
<keyword evidence="2" id="KW-0805">Transcription regulation</keyword>
<evidence type="ECO:0000256" key="6">
    <source>
        <dbReference type="SAM" id="MobiDB-lite"/>
    </source>
</evidence>
<dbReference type="SMART" id="SM01019">
    <property type="entry name" value="B3"/>
    <property type="match status" value="2"/>
</dbReference>
<feature type="domain" description="TF-B3" evidence="7">
    <location>
        <begin position="147"/>
        <end position="250"/>
    </location>
</feature>
<dbReference type="InterPro" id="IPR003340">
    <property type="entry name" value="B3_DNA-bd"/>
</dbReference>
<evidence type="ECO:0000313" key="8">
    <source>
        <dbReference type="EMBL" id="KAI5430367.1"/>
    </source>
</evidence>
<evidence type="ECO:0000256" key="3">
    <source>
        <dbReference type="ARBA" id="ARBA00023125"/>
    </source>
</evidence>
<proteinExistence type="predicted"/>
<protein>
    <recommendedName>
        <fullName evidence="7">TF-B3 domain-containing protein</fullName>
    </recommendedName>
</protein>
<keyword evidence="3" id="KW-0238">DNA-binding</keyword>
<evidence type="ECO:0000256" key="4">
    <source>
        <dbReference type="ARBA" id="ARBA00023163"/>
    </source>
</evidence>
<dbReference type="InterPro" id="IPR015300">
    <property type="entry name" value="DNA-bd_pseudobarrel_sf"/>
</dbReference>
<dbReference type="Gramene" id="Psat03G0481000-T1">
    <property type="protein sequence ID" value="KAI5430367.1"/>
    <property type="gene ID" value="KIW84_034810"/>
</dbReference>
<gene>
    <name evidence="8" type="ORF">KIW84_034810</name>
</gene>
<feature type="region of interest" description="Disordered" evidence="6">
    <location>
        <begin position="255"/>
        <end position="294"/>
    </location>
</feature>
<evidence type="ECO:0000259" key="7">
    <source>
        <dbReference type="PROSITE" id="PS50863"/>
    </source>
</evidence>
<dbReference type="Pfam" id="PF02362">
    <property type="entry name" value="B3"/>
    <property type="match status" value="2"/>
</dbReference>
<dbReference type="Gramene" id="Psat3g152520.1">
    <property type="protein sequence ID" value="Psat3g152520.1.cds"/>
    <property type="gene ID" value="Psat3g152520"/>
</dbReference>
<organism evidence="8 9">
    <name type="scientific">Pisum sativum</name>
    <name type="common">Garden pea</name>
    <name type="synonym">Lathyrus oleraceus</name>
    <dbReference type="NCBI Taxonomy" id="3888"/>
    <lineage>
        <taxon>Eukaryota</taxon>
        <taxon>Viridiplantae</taxon>
        <taxon>Streptophyta</taxon>
        <taxon>Embryophyta</taxon>
        <taxon>Tracheophyta</taxon>
        <taxon>Spermatophyta</taxon>
        <taxon>Magnoliopsida</taxon>
        <taxon>eudicotyledons</taxon>
        <taxon>Gunneridae</taxon>
        <taxon>Pentapetalae</taxon>
        <taxon>rosids</taxon>
        <taxon>fabids</taxon>
        <taxon>Fabales</taxon>
        <taxon>Fabaceae</taxon>
        <taxon>Papilionoideae</taxon>
        <taxon>50 kb inversion clade</taxon>
        <taxon>NPAAA clade</taxon>
        <taxon>Hologalegina</taxon>
        <taxon>IRL clade</taxon>
        <taxon>Fabeae</taxon>
        <taxon>Lathyrus</taxon>
    </lineage>
</organism>
<dbReference type="Proteomes" id="UP001058974">
    <property type="component" value="Chromosome 3"/>
</dbReference>
<dbReference type="GO" id="GO:0005634">
    <property type="term" value="C:nucleus"/>
    <property type="evidence" value="ECO:0007669"/>
    <property type="project" value="UniProtKB-SubCell"/>
</dbReference>
<dbReference type="PANTHER" id="PTHR31920:SF108">
    <property type="entry name" value="B3 DOMAIN-CONTAINING TRANSCRIPTION FACTOR VRN1-LIKE"/>
    <property type="match status" value="1"/>
</dbReference>
<reference evidence="8 9" key="1">
    <citation type="journal article" date="2022" name="Nat. Genet.">
        <title>Improved pea reference genome and pan-genome highlight genomic features and evolutionary characteristics.</title>
        <authorList>
            <person name="Yang T."/>
            <person name="Liu R."/>
            <person name="Luo Y."/>
            <person name="Hu S."/>
            <person name="Wang D."/>
            <person name="Wang C."/>
            <person name="Pandey M.K."/>
            <person name="Ge S."/>
            <person name="Xu Q."/>
            <person name="Li N."/>
            <person name="Li G."/>
            <person name="Huang Y."/>
            <person name="Saxena R.K."/>
            <person name="Ji Y."/>
            <person name="Li M."/>
            <person name="Yan X."/>
            <person name="He Y."/>
            <person name="Liu Y."/>
            <person name="Wang X."/>
            <person name="Xiang C."/>
            <person name="Varshney R.K."/>
            <person name="Ding H."/>
            <person name="Gao S."/>
            <person name="Zong X."/>
        </authorList>
    </citation>
    <scope>NUCLEOTIDE SEQUENCE [LARGE SCALE GENOMIC DNA]</scope>
    <source>
        <strain evidence="8 9">cv. Zhongwan 6</strain>
    </source>
</reference>
<keyword evidence="9" id="KW-1185">Reference proteome</keyword>
<dbReference type="PROSITE" id="PS50863">
    <property type="entry name" value="B3"/>
    <property type="match status" value="2"/>
</dbReference>
<dbReference type="AlphaFoldDB" id="A0A9D4Y0D5"/>
<accession>A0A9D4Y0D5</accession>
<dbReference type="SUPFAM" id="SSF101936">
    <property type="entry name" value="DNA-binding pseudobarrel domain"/>
    <property type="match status" value="2"/>
</dbReference>
<comment type="caution">
    <text evidence="8">The sequence shown here is derived from an EMBL/GenBank/DDBJ whole genome shotgun (WGS) entry which is preliminary data.</text>
</comment>
<keyword evidence="5" id="KW-0539">Nucleus</keyword>
<evidence type="ECO:0000313" key="9">
    <source>
        <dbReference type="Proteomes" id="UP001058974"/>
    </source>
</evidence>
<name>A0A9D4Y0D5_PEA</name>
<dbReference type="GO" id="GO:0003677">
    <property type="term" value="F:DNA binding"/>
    <property type="evidence" value="ECO:0007669"/>
    <property type="project" value="UniProtKB-KW"/>
</dbReference>
<dbReference type="PANTHER" id="PTHR31920">
    <property type="entry name" value="B3 DOMAIN-CONTAINING"/>
    <property type="match status" value="1"/>
</dbReference>
<sequence length="294" mass="34077">MIPCKFVEKYGKNLPRDIYLKTSNGEKWKISLAKSGGEIWFGNGWKEFAEFHSLSHYHLLVFRYERTSHFKVHIFDEHAVEINYPLKRVDVNNEEDCRASQKRKAYSSFEIGSTSCVKVGKSQKCKGKQVNAILERAKEFKTCNPSFVLVMGASYVEHHFLLTIPSNYGKTHFDMDKKRGNMYFQVSNGEKVWPAKYGIRMHYKGQIKFELIAGWMKFSKDNNLKVGDVCNFELILRTNMTFLVHIFRKTNEVNTNCSTSQSSSHMKREEAAHGKTENGNENHHISPPVKSLFR</sequence>
<dbReference type="InterPro" id="IPR050655">
    <property type="entry name" value="Plant_B3_domain"/>
</dbReference>
<feature type="compositionally biased region" description="Polar residues" evidence="6">
    <location>
        <begin position="255"/>
        <end position="264"/>
    </location>
</feature>
<comment type="subcellular location">
    <subcellularLocation>
        <location evidence="1">Nucleus</location>
    </subcellularLocation>
</comment>
<feature type="compositionally biased region" description="Basic and acidic residues" evidence="6">
    <location>
        <begin position="266"/>
        <end position="284"/>
    </location>
</feature>
<dbReference type="CDD" id="cd10017">
    <property type="entry name" value="B3_DNA"/>
    <property type="match status" value="2"/>
</dbReference>
<evidence type="ECO:0000256" key="2">
    <source>
        <dbReference type="ARBA" id="ARBA00023015"/>
    </source>
</evidence>
<evidence type="ECO:0000256" key="5">
    <source>
        <dbReference type="ARBA" id="ARBA00023242"/>
    </source>
</evidence>
<dbReference type="EMBL" id="JAMSHJ010000003">
    <property type="protein sequence ID" value="KAI5430367.1"/>
    <property type="molecule type" value="Genomic_DNA"/>
</dbReference>
<keyword evidence="4" id="KW-0804">Transcription</keyword>
<feature type="domain" description="TF-B3" evidence="7">
    <location>
        <begin position="1"/>
        <end position="78"/>
    </location>
</feature>
<dbReference type="Gene3D" id="2.40.330.10">
    <property type="entry name" value="DNA-binding pseudobarrel domain"/>
    <property type="match status" value="2"/>
</dbReference>